<dbReference type="EMBL" id="NCKU01002968">
    <property type="protein sequence ID" value="RWS08440.1"/>
    <property type="molecule type" value="Genomic_DNA"/>
</dbReference>
<accession>A0A3S4QPN3</accession>
<feature type="transmembrane region" description="Helical" evidence="5">
    <location>
        <begin position="140"/>
        <end position="161"/>
    </location>
</feature>
<evidence type="ECO:0000313" key="6">
    <source>
        <dbReference type="EMBL" id="RWS06186.1"/>
    </source>
</evidence>
<dbReference type="GO" id="GO:0022857">
    <property type="term" value="F:transmembrane transporter activity"/>
    <property type="evidence" value="ECO:0007669"/>
    <property type="project" value="InterPro"/>
</dbReference>
<comment type="caution">
    <text evidence="6">The sequence shown here is derived from an EMBL/GenBank/DDBJ whole genome shotgun (WGS) entry which is preliminary data.</text>
</comment>
<evidence type="ECO:0000256" key="3">
    <source>
        <dbReference type="ARBA" id="ARBA00022989"/>
    </source>
</evidence>
<comment type="subcellular location">
    <subcellularLocation>
        <location evidence="1">Membrane</location>
        <topology evidence="1">Multi-pass membrane protein</topology>
    </subcellularLocation>
</comment>
<name>A0A3S4QPN3_9ACAR</name>
<evidence type="ECO:0000256" key="1">
    <source>
        <dbReference type="ARBA" id="ARBA00004141"/>
    </source>
</evidence>
<dbReference type="EMBL" id="NCKU01004285">
    <property type="protein sequence ID" value="RWS06186.1"/>
    <property type="molecule type" value="Genomic_DNA"/>
</dbReference>
<feature type="transmembrane region" description="Helical" evidence="5">
    <location>
        <begin position="15"/>
        <end position="33"/>
    </location>
</feature>
<feature type="transmembrane region" description="Helical" evidence="5">
    <location>
        <begin position="288"/>
        <end position="307"/>
    </location>
</feature>
<feature type="transmembrane region" description="Helical" evidence="5">
    <location>
        <begin position="221"/>
        <end position="247"/>
    </location>
</feature>
<proteinExistence type="predicted"/>
<dbReference type="SUPFAM" id="SSF103473">
    <property type="entry name" value="MFS general substrate transporter"/>
    <property type="match status" value="1"/>
</dbReference>
<feature type="transmembrane region" description="Helical" evidence="5">
    <location>
        <begin position="253"/>
        <end position="276"/>
    </location>
</feature>
<keyword evidence="2 5" id="KW-0812">Transmembrane</keyword>
<keyword evidence="3 5" id="KW-1133">Transmembrane helix</keyword>
<evidence type="ECO:0000313" key="9">
    <source>
        <dbReference type="Proteomes" id="UP000285301"/>
    </source>
</evidence>
<keyword evidence="9" id="KW-1185">Reference proteome</keyword>
<evidence type="ECO:0000313" key="7">
    <source>
        <dbReference type="EMBL" id="RWS07120.1"/>
    </source>
</evidence>
<feature type="transmembrane region" description="Helical" evidence="5">
    <location>
        <begin position="53"/>
        <end position="72"/>
    </location>
</feature>
<reference evidence="6" key="2">
    <citation type="submission" date="2018-11" db="EMBL/GenBank/DDBJ databases">
        <title>Trombidioid mite genomics.</title>
        <authorList>
            <person name="Dong X."/>
        </authorList>
    </citation>
    <scope>NUCLEOTIDE SEQUENCE</scope>
    <source>
        <strain evidence="6">UoL-WK</strain>
    </source>
</reference>
<dbReference type="Proteomes" id="UP000285301">
    <property type="component" value="Unassembled WGS sequence"/>
</dbReference>
<feature type="transmembrane region" description="Helical" evidence="5">
    <location>
        <begin position="327"/>
        <end position="347"/>
    </location>
</feature>
<evidence type="ECO:0000313" key="8">
    <source>
        <dbReference type="EMBL" id="RWS08440.1"/>
    </source>
</evidence>
<reference evidence="6 9" key="1">
    <citation type="journal article" date="2018" name="Gigascience">
        <title>Genomes of trombidid mites reveal novel predicted allergens and laterally-transferred genes associated with secondary metabolism.</title>
        <authorList>
            <person name="Dong X."/>
            <person name="Chaisiri K."/>
            <person name="Xia D."/>
            <person name="Armstrong S.D."/>
            <person name="Fang Y."/>
            <person name="Donnelly M.J."/>
            <person name="Kadowaki T."/>
            <person name="McGarry J.W."/>
            <person name="Darby A.C."/>
            <person name="Makepeace B.L."/>
        </authorList>
    </citation>
    <scope>NUCLEOTIDE SEQUENCE [LARGE SCALE GENOMIC DNA]</scope>
    <source>
        <strain evidence="6">UoL-WK</strain>
    </source>
</reference>
<gene>
    <name evidence="8" type="ORF">B4U79_18161</name>
    <name evidence="7" type="ORF">B4U79_18229</name>
    <name evidence="6" type="ORF">B4U79_18268</name>
</gene>
<dbReference type="AlphaFoldDB" id="A0A3S4QPN3"/>
<dbReference type="PANTHER" id="PTHR10924:SF6">
    <property type="entry name" value="SOLUTE CARRIER FAMILY 49 MEMBER A3"/>
    <property type="match status" value="1"/>
</dbReference>
<evidence type="ECO:0000256" key="2">
    <source>
        <dbReference type="ARBA" id="ARBA00022692"/>
    </source>
</evidence>
<feature type="transmembrane region" description="Helical" evidence="5">
    <location>
        <begin position="181"/>
        <end position="201"/>
    </location>
</feature>
<evidence type="ECO:0000256" key="4">
    <source>
        <dbReference type="ARBA" id="ARBA00023136"/>
    </source>
</evidence>
<dbReference type="InterPro" id="IPR036259">
    <property type="entry name" value="MFS_trans_sf"/>
</dbReference>
<evidence type="ECO:0000256" key="5">
    <source>
        <dbReference type="SAM" id="Phobius"/>
    </source>
</evidence>
<protein>
    <submittedName>
        <fullName evidence="6">Putative MFS-type transporter-like protein</fullName>
    </submittedName>
</protein>
<dbReference type="InterPro" id="IPR049680">
    <property type="entry name" value="FLVCR1-2_SLC49-like"/>
</dbReference>
<sequence length="363" mass="40260">MNDSNTHFVHYNRRYIILVLLGLFTATNFYQHYEFSAITNVVAKFYEIDRTDVNWTSLLYNIGSVVMFYPIMKCIEKFGFQVTMTLVTFCEALGTCIKCLALRRGYYGLLLFGQSFSAFVTICQPSLSALFGANWFKSEHVAAVIGLSSVFLNFGAAFAFVTPTLFAQLTIRSEIKNGLTIISIVLALITSATFVLTVLVVREKPPTPPSLAQKNINYILLTIIFSMIITLSQTTAVILNQSILAVFPNGNRIITIAGILSLIPGIPSSLLTGFICKRFRNLWLKCELLIYVSIFFAGFFFSGVYVISMDFVVEVTYPYSEGVTVNLTTLLGCIPSILCLPIISSLIEKQGAPTANLVLICED</sequence>
<feature type="transmembrane region" description="Helical" evidence="5">
    <location>
        <begin position="109"/>
        <end position="133"/>
    </location>
</feature>
<keyword evidence="4 5" id="KW-0472">Membrane</keyword>
<dbReference type="Gene3D" id="1.20.1250.20">
    <property type="entry name" value="MFS general substrate transporter like domains"/>
    <property type="match status" value="1"/>
</dbReference>
<dbReference type="Pfam" id="PF07690">
    <property type="entry name" value="MFS_1"/>
    <property type="match status" value="1"/>
</dbReference>
<organism evidence="6 9">
    <name type="scientific">Dinothrombium tinctorium</name>
    <dbReference type="NCBI Taxonomy" id="1965070"/>
    <lineage>
        <taxon>Eukaryota</taxon>
        <taxon>Metazoa</taxon>
        <taxon>Ecdysozoa</taxon>
        <taxon>Arthropoda</taxon>
        <taxon>Chelicerata</taxon>
        <taxon>Arachnida</taxon>
        <taxon>Acari</taxon>
        <taxon>Acariformes</taxon>
        <taxon>Trombidiformes</taxon>
        <taxon>Prostigmata</taxon>
        <taxon>Anystina</taxon>
        <taxon>Parasitengona</taxon>
        <taxon>Trombidioidea</taxon>
        <taxon>Trombidiidae</taxon>
        <taxon>Dinothrombium</taxon>
    </lineage>
</organism>
<dbReference type="PANTHER" id="PTHR10924">
    <property type="entry name" value="MAJOR FACILITATOR SUPERFAMILY PROTEIN-RELATED"/>
    <property type="match status" value="1"/>
</dbReference>
<dbReference type="OrthoDB" id="422206at2759"/>
<dbReference type="GO" id="GO:0016020">
    <property type="term" value="C:membrane"/>
    <property type="evidence" value="ECO:0007669"/>
    <property type="project" value="UniProtKB-SubCell"/>
</dbReference>
<dbReference type="InterPro" id="IPR011701">
    <property type="entry name" value="MFS"/>
</dbReference>
<dbReference type="EMBL" id="NCKU01003651">
    <property type="protein sequence ID" value="RWS07120.1"/>
    <property type="molecule type" value="Genomic_DNA"/>
</dbReference>